<organism evidence="1 2">
    <name type="scientific">Bradyrhizobium jicamae</name>
    <dbReference type="NCBI Taxonomy" id="280332"/>
    <lineage>
        <taxon>Bacteria</taxon>
        <taxon>Pseudomonadati</taxon>
        <taxon>Pseudomonadota</taxon>
        <taxon>Alphaproteobacteria</taxon>
        <taxon>Hyphomicrobiales</taxon>
        <taxon>Nitrobacteraceae</taxon>
        <taxon>Bradyrhizobium</taxon>
    </lineage>
</organism>
<name>A0ABS5FWV6_9BRAD</name>
<keyword evidence="2" id="KW-1185">Reference proteome</keyword>
<gene>
    <name evidence="1" type="ORF">JQ615_38905</name>
</gene>
<reference evidence="2" key="1">
    <citation type="journal article" date="2021" name="ISME J.">
        <title>Evolutionary origin and ecological implication of a unique nif island in free-living Bradyrhizobium lineages.</title>
        <authorList>
            <person name="Tao J."/>
        </authorList>
    </citation>
    <scope>NUCLEOTIDE SEQUENCE [LARGE SCALE GENOMIC DNA]</scope>
    <source>
        <strain evidence="2">SZCCT0434</strain>
    </source>
</reference>
<dbReference type="Proteomes" id="UP001315278">
    <property type="component" value="Unassembled WGS sequence"/>
</dbReference>
<accession>A0ABS5FWV6</accession>
<dbReference type="EMBL" id="JAFCJH010000078">
    <property type="protein sequence ID" value="MBR0801334.1"/>
    <property type="molecule type" value="Genomic_DNA"/>
</dbReference>
<proteinExistence type="predicted"/>
<evidence type="ECO:0000313" key="1">
    <source>
        <dbReference type="EMBL" id="MBR0801334.1"/>
    </source>
</evidence>
<sequence>MSRIHIDAAPAQFADLEGEGDYDRTVTTRRGEAVPEGNALNWWFRAGNTVLFRNPQRLWKTLI</sequence>
<evidence type="ECO:0000313" key="2">
    <source>
        <dbReference type="Proteomes" id="UP001315278"/>
    </source>
</evidence>
<protein>
    <submittedName>
        <fullName evidence="1">Uncharacterized protein</fullName>
    </submittedName>
</protein>
<comment type="caution">
    <text evidence="1">The sequence shown here is derived from an EMBL/GenBank/DDBJ whole genome shotgun (WGS) entry which is preliminary data.</text>
</comment>